<gene>
    <name evidence="2" type="ORF">WJX74_004097</name>
</gene>
<dbReference type="AlphaFoldDB" id="A0AAW1QUP4"/>
<evidence type="ECO:0000313" key="3">
    <source>
        <dbReference type="Proteomes" id="UP001438707"/>
    </source>
</evidence>
<protein>
    <submittedName>
        <fullName evidence="2">Uncharacterized protein</fullName>
    </submittedName>
</protein>
<name>A0AAW1QUP4_9CHLO</name>
<accession>A0AAW1QUP4</accession>
<comment type="caution">
    <text evidence="2">The sequence shown here is derived from an EMBL/GenBank/DDBJ whole genome shotgun (WGS) entry which is preliminary data.</text>
</comment>
<feature type="compositionally biased region" description="Basic and acidic residues" evidence="1">
    <location>
        <begin position="59"/>
        <end position="71"/>
    </location>
</feature>
<dbReference type="EMBL" id="JALJOS010000026">
    <property type="protein sequence ID" value="KAK9825053.1"/>
    <property type="molecule type" value="Genomic_DNA"/>
</dbReference>
<reference evidence="2 3" key="1">
    <citation type="journal article" date="2024" name="Nat. Commun.">
        <title>Phylogenomics reveals the evolutionary origins of lichenization in chlorophyte algae.</title>
        <authorList>
            <person name="Puginier C."/>
            <person name="Libourel C."/>
            <person name="Otte J."/>
            <person name="Skaloud P."/>
            <person name="Haon M."/>
            <person name="Grisel S."/>
            <person name="Petersen M."/>
            <person name="Berrin J.G."/>
            <person name="Delaux P.M."/>
            <person name="Dal Grande F."/>
            <person name="Keller J."/>
        </authorList>
    </citation>
    <scope>NUCLEOTIDE SEQUENCE [LARGE SCALE GENOMIC DNA]</scope>
    <source>
        <strain evidence="2 3">SAG 2145</strain>
    </source>
</reference>
<evidence type="ECO:0000313" key="2">
    <source>
        <dbReference type="EMBL" id="KAK9825053.1"/>
    </source>
</evidence>
<organism evidence="2 3">
    <name type="scientific">Apatococcus lobatus</name>
    <dbReference type="NCBI Taxonomy" id="904363"/>
    <lineage>
        <taxon>Eukaryota</taxon>
        <taxon>Viridiplantae</taxon>
        <taxon>Chlorophyta</taxon>
        <taxon>core chlorophytes</taxon>
        <taxon>Trebouxiophyceae</taxon>
        <taxon>Chlorellales</taxon>
        <taxon>Chlorellaceae</taxon>
        <taxon>Apatococcus</taxon>
    </lineage>
</organism>
<proteinExistence type="predicted"/>
<sequence length="114" mass="11818">MGCASSVPVAPPRVQEEAGDGAISSKDKGSAMPQPDSPLAANDTIKAGVVTASPAASVADEKAKEARDKAKSKTARARRLSYVQNTEGQIAERAGSQGQATPSPHLKQETFRPF</sequence>
<dbReference type="Proteomes" id="UP001438707">
    <property type="component" value="Unassembled WGS sequence"/>
</dbReference>
<keyword evidence="3" id="KW-1185">Reference proteome</keyword>
<evidence type="ECO:0000256" key="1">
    <source>
        <dbReference type="SAM" id="MobiDB-lite"/>
    </source>
</evidence>
<feature type="region of interest" description="Disordered" evidence="1">
    <location>
        <begin position="1"/>
        <end position="114"/>
    </location>
</feature>